<dbReference type="EMBL" id="QXTE01000258">
    <property type="protein sequence ID" value="TFK00732.1"/>
    <property type="molecule type" value="Genomic_DNA"/>
</dbReference>
<dbReference type="AlphaFoldDB" id="A0A4D9DWT1"/>
<dbReference type="Proteomes" id="UP000297703">
    <property type="component" value="Unassembled WGS sequence"/>
</dbReference>
<accession>A0A4D9DWT1</accession>
<sequence length="101" mass="11021">MLEDLSLERLKARMNQALEDAPEKGLGPRINDMSEELTCSSEIQGKSYSVSLSAFLSGQGKVADFSEEKPVPWHVSNVAEGKMVAKCERPALNAKNNRGAK</sequence>
<evidence type="ECO:0000313" key="2">
    <source>
        <dbReference type="Proteomes" id="UP000297703"/>
    </source>
</evidence>
<gene>
    <name evidence="1" type="ORF">DR999_PMT17098</name>
</gene>
<proteinExistence type="predicted"/>
<protein>
    <submittedName>
        <fullName evidence="1">Epsin-1</fullName>
    </submittedName>
</protein>
<reference evidence="1 2" key="2">
    <citation type="submission" date="2019-04" db="EMBL/GenBank/DDBJ databases">
        <title>The genome sequence of big-headed turtle.</title>
        <authorList>
            <person name="Gong S."/>
        </authorList>
    </citation>
    <scope>NUCLEOTIDE SEQUENCE [LARGE SCALE GENOMIC DNA]</scope>
    <source>
        <strain evidence="1">DO16091913</strain>
        <tissue evidence="1">Muscle</tissue>
    </source>
</reference>
<organism evidence="1 2">
    <name type="scientific">Platysternon megacephalum</name>
    <name type="common">big-headed turtle</name>
    <dbReference type="NCBI Taxonomy" id="55544"/>
    <lineage>
        <taxon>Eukaryota</taxon>
        <taxon>Metazoa</taxon>
        <taxon>Chordata</taxon>
        <taxon>Craniata</taxon>
        <taxon>Vertebrata</taxon>
        <taxon>Euteleostomi</taxon>
        <taxon>Archelosauria</taxon>
        <taxon>Testudinata</taxon>
        <taxon>Testudines</taxon>
        <taxon>Cryptodira</taxon>
        <taxon>Durocryptodira</taxon>
        <taxon>Testudinoidea</taxon>
        <taxon>Platysternidae</taxon>
        <taxon>Platysternon</taxon>
    </lineage>
</organism>
<reference evidence="1 2" key="1">
    <citation type="submission" date="2019-04" db="EMBL/GenBank/DDBJ databases">
        <title>Draft genome of the big-headed turtle Platysternon megacephalum.</title>
        <authorList>
            <person name="Gong S."/>
        </authorList>
    </citation>
    <scope>NUCLEOTIDE SEQUENCE [LARGE SCALE GENOMIC DNA]</scope>
    <source>
        <strain evidence="1">DO16091913</strain>
        <tissue evidence="1">Muscle</tissue>
    </source>
</reference>
<evidence type="ECO:0000313" key="1">
    <source>
        <dbReference type="EMBL" id="TFK00732.1"/>
    </source>
</evidence>
<comment type="caution">
    <text evidence="1">The sequence shown here is derived from an EMBL/GenBank/DDBJ whole genome shotgun (WGS) entry which is preliminary data.</text>
</comment>
<name>A0A4D9DWT1_9SAUR</name>
<keyword evidence="2" id="KW-1185">Reference proteome</keyword>